<protein>
    <submittedName>
        <fullName evidence="1">Uncharacterized protein</fullName>
    </submittedName>
</protein>
<dbReference type="AlphaFoldDB" id="A0A099NPE2"/>
<organism evidence="1 2">
    <name type="scientific">Pichia kudriavzevii</name>
    <name type="common">Yeast</name>
    <name type="synonym">Issatchenkia orientalis</name>
    <dbReference type="NCBI Taxonomy" id="4909"/>
    <lineage>
        <taxon>Eukaryota</taxon>
        <taxon>Fungi</taxon>
        <taxon>Dikarya</taxon>
        <taxon>Ascomycota</taxon>
        <taxon>Saccharomycotina</taxon>
        <taxon>Pichiomycetes</taxon>
        <taxon>Pichiales</taxon>
        <taxon>Pichiaceae</taxon>
        <taxon>Pichia</taxon>
    </lineage>
</organism>
<dbReference type="VEuPathDB" id="FungiDB:C5L36_0D03660"/>
<reference evidence="2" key="1">
    <citation type="journal article" date="2014" name="Microb. Cell Fact.">
        <title>Exploiting Issatchenkia orientalis SD108 for succinic acid production.</title>
        <authorList>
            <person name="Xiao H."/>
            <person name="Shao Z."/>
            <person name="Jiang Y."/>
            <person name="Dole S."/>
            <person name="Zhao H."/>
        </authorList>
    </citation>
    <scope>NUCLEOTIDE SEQUENCE [LARGE SCALE GENOMIC DNA]</scope>
    <source>
        <strain evidence="2">SD108</strain>
    </source>
</reference>
<comment type="caution">
    <text evidence="1">The sequence shown here is derived from an EMBL/GenBank/DDBJ whole genome shotgun (WGS) entry which is preliminary data.</text>
</comment>
<evidence type="ECO:0000313" key="2">
    <source>
        <dbReference type="Proteomes" id="UP000029867"/>
    </source>
</evidence>
<dbReference type="EMBL" id="JQFK01001401">
    <property type="protein sequence ID" value="KGK34673.1"/>
    <property type="molecule type" value="Genomic_DNA"/>
</dbReference>
<gene>
    <name evidence="1" type="ORF">JL09_g6178</name>
</gene>
<proteinExistence type="predicted"/>
<sequence>MLSRSSTAAIRARVCRPGAVRLNSTAGKPSKKSEKPFYNTFAEFVRTSKLNSEGAFIHEIPTEQQYEHSELAKYLKKVDSEKESLIDAKLKELAQESGIPFEQVKEKNY</sequence>
<dbReference type="HOGENOM" id="CLU_2184346_0_0_1"/>
<accession>A0A099NPE2</accession>
<name>A0A099NPE2_PICKU</name>
<dbReference type="Proteomes" id="UP000029867">
    <property type="component" value="Unassembled WGS sequence"/>
</dbReference>
<evidence type="ECO:0000313" key="1">
    <source>
        <dbReference type="EMBL" id="KGK34673.1"/>
    </source>
</evidence>